<name>A0AAW0BML4_9AGAR</name>
<proteinExistence type="predicted"/>
<feature type="compositionally biased region" description="Polar residues" evidence="1">
    <location>
        <begin position="30"/>
        <end position="45"/>
    </location>
</feature>
<dbReference type="EMBL" id="JAWWNJ010000030">
    <property type="protein sequence ID" value="KAK7027217.1"/>
    <property type="molecule type" value="Genomic_DNA"/>
</dbReference>
<dbReference type="Proteomes" id="UP001362999">
    <property type="component" value="Unassembled WGS sequence"/>
</dbReference>
<organism evidence="2 3">
    <name type="scientific">Favolaschia claudopus</name>
    <dbReference type="NCBI Taxonomy" id="2862362"/>
    <lineage>
        <taxon>Eukaryota</taxon>
        <taxon>Fungi</taxon>
        <taxon>Dikarya</taxon>
        <taxon>Basidiomycota</taxon>
        <taxon>Agaricomycotina</taxon>
        <taxon>Agaricomycetes</taxon>
        <taxon>Agaricomycetidae</taxon>
        <taxon>Agaricales</taxon>
        <taxon>Marasmiineae</taxon>
        <taxon>Mycenaceae</taxon>
        <taxon>Favolaschia</taxon>
    </lineage>
</organism>
<evidence type="ECO:0000313" key="3">
    <source>
        <dbReference type="Proteomes" id="UP001362999"/>
    </source>
</evidence>
<protein>
    <submittedName>
        <fullName evidence="2">Uncharacterized protein</fullName>
    </submittedName>
</protein>
<comment type="caution">
    <text evidence="2">The sequence shown here is derived from an EMBL/GenBank/DDBJ whole genome shotgun (WGS) entry which is preliminary data.</text>
</comment>
<evidence type="ECO:0000313" key="2">
    <source>
        <dbReference type="EMBL" id="KAK7027217.1"/>
    </source>
</evidence>
<gene>
    <name evidence="2" type="ORF">R3P38DRAFT_2777280</name>
</gene>
<accession>A0AAW0BML4</accession>
<evidence type="ECO:0000256" key="1">
    <source>
        <dbReference type="SAM" id="MobiDB-lite"/>
    </source>
</evidence>
<sequence length="351" mass="38021">MSSSVPTTPPANPLGDIFGAMDEESPVAPSLTTAQKRNHSAIDNSGSDDEESSRDTLPTTASNPSQNTAVIIQRYCEKKRLRADQTNEVIRLVHEPPGVSHGKLLANIFQVSNQITAIVTAQAPWEVSTGLLKNIDNYGAAVFLSTKISAYKGSVPTNTLLNILKRLRFDLPPNIENNPADYLKLVAAVQEAFTQLRAKVKKMLFASLKVNKSDKTIAPGPDHQNIFKLTLALVDGTQCTVTVELCARVALMRSVYLRDSGPKFWDKLDSTLAEIRNNAEGDAKKLTRAFRHILTKDQELHGVKNYEITASAVENFQQEVDDLIDAGNADLATSVAPSAAAGPQADDGGEN</sequence>
<reference evidence="2 3" key="1">
    <citation type="journal article" date="2024" name="J Genomics">
        <title>Draft genome sequencing and assembly of Favolaschia claudopus CIRM-BRFM 2984 isolated from oak limbs.</title>
        <authorList>
            <person name="Navarro D."/>
            <person name="Drula E."/>
            <person name="Chaduli D."/>
            <person name="Cazenave R."/>
            <person name="Ahrendt S."/>
            <person name="Wang J."/>
            <person name="Lipzen A."/>
            <person name="Daum C."/>
            <person name="Barry K."/>
            <person name="Grigoriev I.V."/>
            <person name="Favel A."/>
            <person name="Rosso M.N."/>
            <person name="Martin F."/>
        </authorList>
    </citation>
    <scope>NUCLEOTIDE SEQUENCE [LARGE SCALE GENOMIC DNA]</scope>
    <source>
        <strain evidence="2 3">CIRM-BRFM 2984</strain>
    </source>
</reference>
<keyword evidence="3" id="KW-1185">Reference proteome</keyword>
<feature type="region of interest" description="Disordered" evidence="1">
    <location>
        <begin position="1"/>
        <end position="64"/>
    </location>
</feature>
<dbReference type="AlphaFoldDB" id="A0AAW0BML4"/>
<feature type="compositionally biased region" description="Polar residues" evidence="1">
    <location>
        <begin position="55"/>
        <end position="64"/>
    </location>
</feature>